<feature type="compositionally biased region" description="Basic and acidic residues" evidence="1">
    <location>
        <begin position="198"/>
        <end position="210"/>
    </location>
</feature>
<name>A0A1Y1HZE0_KLENI</name>
<evidence type="ECO:0000313" key="2">
    <source>
        <dbReference type="EMBL" id="GAQ81228.1"/>
    </source>
</evidence>
<feature type="region of interest" description="Disordered" evidence="1">
    <location>
        <begin position="130"/>
        <end position="216"/>
    </location>
</feature>
<dbReference type="EMBL" id="DF237023">
    <property type="protein sequence ID" value="GAQ81228.1"/>
    <property type="molecule type" value="Genomic_DNA"/>
</dbReference>
<evidence type="ECO:0000256" key="1">
    <source>
        <dbReference type="SAM" id="MobiDB-lite"/>
    </source>
</evidence>
<accession>A0A1Y1HZE0</accession>
<evidence type="ECO:0000313" key="3">
    <source>
        <dbReference type="Proteomes" id="UP000054558"/>
    </source>
</evidence>
<dbReference type="Proteomes" id="UP000054558">
    <property type="component" value="Unassembled WGS sequence"/>
</dbReference>
<dbReference type="AlphaFoldDB" id="A0A1Y1HZE0"/>
<sequence>MIDSLGAKKVLVESEEEFEKMLETNTRSAGQLLAFLDSIQPQAKGYPKTAAYALNFFVVDGEAIREVQLKFRTTGGDCKKQVREDFSQFFRECGVAQSFRWSIGSWGALHIHGGESEEELREKARLIKRSHSQHHTNDDSVEREEDTVQEGDREGADVSIREAPSAPESSGRDGSGGLVEGKEAPTLGSAAETDETEEKSTSEGADRYGEHGSIFSMKAEQAGETETGMMSIEELIQSLDPALKLIAEHAWGGQDEGTVAGVLEMLDSFKRSSPRLGEAISEKVWKGRLSLQDVCEGLDQRDVAIATSLVYHVHRSVERKGRPESWPPPENI</sequence>
<feature type="compositionally biased region" description="Basic and acidic residues" evidence="1">
    <location>
        <begin position="150"/>
        <end position="160"/>
    </location>
</feature>
<protein>
    <submittedName>
        <fullName evidence="2">Uncharacterized protein</fullName>
    </submittedName>
</protein>
<dbReference type="OrthoDB" id="510798at2759"/>
<reference evidence="2 3" key="1">
    <citation type="journal article" date="2014" name="Nat. Commun.">
        <title>Klebsormidium flaccidum genome reveals primary factors for plant terrestrial adaptation.</title>
        <authorList>
            <person name="Hori K."/>
            <person name="Maruyama F."/>
            <person name="Fujisawa T."/>
            <person name="Togashi T."/>
            <person name="Yamamoto N."/>
            <person name="Seo M."/>
            <person name="Sato S."/>
            <person name="Yamada T."/>
            <person name="Mori H."/>
            <person name="Tajima N."/>
            <person name="Moriyama T."/>
            <person name="Ikeuchi M."/>
            <person name="Watanabe M."/>
            <person name="Wada H."/>
            <person name="Kobayashi K."/>
            <person name="Saito M."/>
            <person name="Masuda T."/>
            <person name="Sasaki-Sekimoto Y."/>
            <person name="Mashiguchi K."/>
            <person name="Awai K."/>
            <person name="Shimojima M."/>
            <person name="Masuda S."/>
            <person name="Iwai M."/>
            <person name="Nobusawa T."/>
            <person name="Narise T."/>
            <person name="Kondo S."/>
            <person name="Saito H."/>
            <person name="Sato R."/>
            <person name="Murakawa M."/>
            <person name="Ihara Y."/>
            <person name="Oshima-Yamada Y."/>
            <person name="Ohtaka K."/>
            <person name="Satoh M."/>
            <person name="Sonobe K."/>
            <person name="Ishii M."/>
            <person name="Ohtani R."/>
            <person name="Kanamori-Sato M."/>
            <person name="Honoki R."/>
            <person name="Miyazaki D."/>
            <person name="Mochizuki H."/>
            <person name="Umetsu J."/>
            <person name="Higashi K."/>
            <person name="Shibata D."/>
            <person name="Kamiya Y."/>
            <person name="Sato N."/>
            <person name="Nakamura Y."/>
            <person name="Tabata S."/>
            <person name="Ida S."/>
            <person name="Kurokawa K."/>
            <person name="Ohta H."/>
        </authorList>
    </citation>
    <scope>NUCLEOTIDE SEQUENCE [LARGE SCALE GENOMIC DNA]</scope>
    <source>
        <strain evidence="2 3">NIES-2285</strain>
    </source>
</reference>
<proteinExistence type="predicted"/>
<keyword evidence="3" id="KW-1185">Reference proteome</keyword>
<gene>
    <name evidence="2" type="ORF">KFL_000740290</name>
</gene>
<organism evidence="2 3">
    <name type="scientific">Klebsormidium nitens</name>
    <name type="common">Green alga</name>
    <name type="synonym">Ulothrix nitens</name>
    <dbReference type="NCBI Taxonomy" id="105231"/>
    <lineage>
        <taxon>Eukaryota</taxon>
        <taxon>Viridiplantae</taxon>
        <taxon>Streptophyta</taxon>
        <taxon>Klebsormidiophyceae</taxon>
        <taxon>Klebsormidiales</taxon>
        <taxon>Klebsormidiaceae</taxon>
        <taxon>Klebsormidium</taxon>
    </lineage>
</organism>